<protein>
    <submittedName>
        <fullName evidence="1">Uncharacterized protein</fullName>
    </submittedName>
</protein>
<keyword evidence="2" id="KW-1185">Reference proteome</keyword>
<proteinExistence type="predicted"/>
<accession>A0A6J8DUM1</accession>
<gene>
    <name evidence="1" type="ORF">MCOR_44648</name>
</gene>
<evidence type="ECO:0000313" key="2">
    <source>
        <dbReference type="Proteomes" id="UP000507470"/>
    </source>
</evidence>
<dbReference type="Proteomes" id="UP000507470">
    <property type="component" value="Unassembled WGS sequence"/>
</dbReference>
<dbReference type="AlphaFoldDB" id="A0A6J8DUM1"/>
<name>A0A6J8DUM1_MYTCO</name>
<organism evidence="1 2">
    <name type="scientific">Mytilus coruscus</name>
    <name type="common">Sea mussel</name>
    <dbReference type="NCBI Taxonomy" id="42192"/>
    <lineage>
        <taxon>Eukaryota</taxon>
        <taxon>Metazoa</taxon>
        <taxon>Spiralia</taxon>
        <taxon>Lophotrochozoa</taxon>
        <taxon>Mollusca</taxon>
        <taxon>Bivalvia</taxon>
        <taxon>Autobranchia</taxon>
        <taxon>Pteriomorphia</taxon>
        <taxon>Mytilida</taxon>
        <taxon>Mytiloidea</taxon>
        <taxon>Mytilidae</taxon>
        <taxon>Mytilinae</taxon>
        <taxon>Mytilus</taxon>
    </lineage>
</organism>
<reference evidence="1 2" key="1">
    <citation type="submission" date="2020-06" db="EMBL/GenBank/DDBJ databases">
        <authorList>
            <person name="Li R."/>
            <person name="Bekaert M."/>
        </authorList>
    </citation>
    <scope>NUCLEOTIDE SEQUENCE [LARGE SCALE GENOMIC DNA]</scope>
    <source>
        <strain evidence="2">wild</strain>
    </source>
</reference>
<dbReference type="OrthoDB" id="10487219at2759"/>
<sequence>MALLGDNRLVTELSVCTCIEMSLNSNKYSKIDNYKNILLVSSTYNKSCIDCSKPGGFSSQWTLYVHALSNVTGNNIRVVHPPVYGTGDLAFITLNTTCLPSNETDKTFTVMWTSCSPPDYAITWSGNHFVPLIRKPSMYQTYQTTIDLDNTETMEHYEDIVPYIRARTYMHDEYMAENTRDEFSELSALDNIEQSSIKIPKGRENNAKFLSTDELMLVLSNDDKNKEPHIPRGIKNNIGYMVYNTNNEQREKQGKSRQYVDDCGTWGRVSLKTHRFVYQNGRLQYIDLQKGIFVKTVKGARVPLEPQPNPTEVLVLKQAYTKLQRLPEYQRRTSWVVTSPESPASVMG</sequence>
<dbReference type="PROSITE" id="PS50231">
    <property type="entry name" value="RICIN_B_LECTIN"/>
    <property type="match status" value="1"/>
</dbReference>
<evidence type="ECO:0000313" key="1">
    <source>
        <dbReference type="EMBL" id="CAC5411575.1"/>
    </source>
</evidence>
<dbReference type="EMBL" id="CACVKT020007872">
    <property type="protein sequence ID" value="CAC5411575.1"/>
    <property type="molecule type" value="Genomic_DNA"/>
</dbReference>